<dbReference type="Pfam" id="PF02780">
    <property type="entry name" value="Transketolase_C"/>
    <property type="match status" value="1"/>
</dbReference>
<dbReference type="OrthoDB" id="3512513at2"/>
<dbReference type="InterPro" id="IPR005475">
    <property type="entry name" value="Transketolase-like_Pyr-bd"/>
</dbReference>
<evidence type="ECO:0000259" key="8">
    <source>
        <dbReference type="SMART" id="SM00861"/>
    </source>
</evidence>
<accession>A0A4U3M1Q1</accession>
<organism evidence="9 10">
    <name type="scientific">Herbidospora galbida</name>
    <dbReference type="NCBI Taxonomy" id="2575442"/>
    <lineage>
        <taxon>Bacteria</taxon>
        <taxon>Bacillati</taxon>
        <taxon>Actinomycetota</taxon>
        <taxon>Actinomycetes</taxon>
        <taxon>Streptosporangiales</taxon>
        <taxon>Streptosporangiaceae</taxon>
        <taxon>Herbidospora</taxon>
    </lineage>
</organism>
<dbReference type="InterPro" id="IPR029061">
    <property type="entry name" value="THDP-binding"/>
</dbReference>
<evidence type="ECO:0000256" key="1">
    <source>
        <dbReference type="ARBA" id="ARBA00001964"/>
    </source>
</evidence>
<dbReference type="EC" id="1.2.4.1" evidence="2 7"/>
<protein>
    <recommendedName>
        <fullName evidence="3 7">Pyruvate dehydrogenase E1 component subunit beta</fullName>
        <ecNumber evidence="2 7">1.2.4.1</ecNumber>
    </recommendedName>
</protein>
<keyword evidence="10" id="KW-1185">Reference proteome</keyword>
<reference evidence="9 10" key="1">
    <citation type="submission" date="2019-04" db="EMBL/GenBank/DDBJ databases">
        <title>Herbidospora sp. NEAU-GS14.nov., a novel actinomycete isolated from soil.</title>
        <authorList>
            <person name="Han L."/>
        </authorList>
    </citation>
    <scope>NUCLEOTIDE SEQUENCE [LARGE SCALE GENOMIC DNA]</scope>
    <source>
        <strain evidence="9 10">NEAU-GS14</strain>
    </source>
</reference>
<dbReference type="Proteomes" id="UP000308705">
    <property type="component" value="Unassembled WGS sequence"/>
</dbReference>
<evidence type="ECO:0000256" key="5">
    <source>
        <dbReference type="ARBA" id="ARBA00023052"/>
    </source>
</evidence>
<evidence type="ECO:0000313" key="9">
    <source>
        <dbReference type="EMBL" id="TKK81097.1"/>
    </source>
</evidence>
<dbReference type="InterPro" id="IPR033248">
    <property type="entry name" value="Transketolase_C"/>
</dbReference>
<dbReference type="PANTHER" id="PTHR11624">
    <property type="entry name" value="DEHYDROGENASE RELATED"/>
    <property type="match status" value="1"/>
</dbReference>
<keyword evidence="4 7" id="KW-0560">Oxidoreductase</keyword>
<dbReference type="Gene3D" id="3.40.50.970">
    <property type="match status" value="1"/>
</dbReference>
<dbReference type="GO" id="GO:0006086">
    <property type="term" value="P:pyruvate decarboxylation to acetyl-CoA"/>
    <property type="evidence" value="ECO:0007669"/>
    <property type="project" value="InterPro"/>
</dbReference>
<evidence type="ECO:0000256" key="4">
    <source>
        <dbReference type="ARBA" id="ARBA00023002"/>
    </source>
</evidence>
<dbReference type="EMBL" id="SZQA01000048">
    <property type="protein sequence ID" value="TKK81097.1"/>
    <property type="molecule type" value="Genomic_DNA"/>
</dbReference>
<dbReference type="Gene3D" id="3.40.50.920">
    <property type="match status" value="1"/>
</dbReference>
<dbReference type="Pfam" id="PF02779">
    <property type="entry name" value="Transket_pyr"/>
    <property type="match status" value="1"/>
</dbReference>
<comment type="catalytic activity">
    <reaction evidence="7">
        <text>N(6)-[(R)-lipoyl]-L-lysyl-[protein] + pyruvate + H(+) = N(6)-[(R)-S(8)-acetyldihydrolipoyl]-L-lysyl-[protein] + CO2</text>
        <dbReference type="Rhea" id="RHEA:19189"/>
        <dbReference type="Rhea" id="RHEA-COMP:10474"/>
        <dbReference type="Rhea" id="RHEA-COMP:10478"/>
        <dbReference type="ChEBI" id="CHEBI:15361"/>
        <dbReference type="ChEBI" id="CHEBI:15378"/>
        <dbReference type="ChEBI" id="CHEBI:16526"/>
        <dbReference type="ChEBI" id="CHEBI:83099"/>
        <dbReference type="ChEBI" id="CHEBI:83111"/>
        <dbReference type="EC" id="1.2.4.1"/>
    </reaction>
</comment>
<gene>
    <name evidence="9" type="ORF">FDA94_34080</name>
</gene>
<evidence type="ECO:0000256" key="7">
    <source>
        <dbReference type="RuleBase" id="RU364074"/>
    </source>
</evidence>
<name>A0A4U3M1Q1_9ACTN</name>
<comment type="function">
    <text evidence="7">The pyruvate dehydrogenase complex catalyzes the overall conversion of pyruvate to acetyl-CoA and CO2.</text>
</comment>
<evidence type="ECO:0000256" key="6">
    <source>
        <dbReference type="ARBA" id="ARBA00023317"/>
    </source>
</evidence>
<feature type="domain" description="Transketolase-like pyrimidine-binding" evidence="8">
    <location>
        <begin position="1"/>
        <end position="176"/>
    </location>
</feature>
<keyword evidence="5 7" id="KW-0786">Thiamine pyrophosphate</keyword>
<comment type="cofactor">
    <cofactor evidence="1 7">
        <name>thiamine diphosphate</name>
        <dbReference type="ChEBI" id="CHEBI:58937"/>
    </cofactor>
</comment>
<dbReference type="InterPro" id="IPR027110">
    <property type="entry name" value="PDHB_mito-type"/>
</dbReference>
<sequence>MRVAEHLNRSLHLLMENDPSVHLLGEDVSDPYGGAFKITKGLSDRFGPRVMSTPLSEGGIVGVGAGLALAGDRAVVEIMFSDFATLAFDQLVNFAAKSTAMYGRRVDVPLIVRLPTGGRRGYGPTHSQSLQKHFIGVPGLSVYEMSPFHDAARLFTEIFASGTPAVFFEDKVLYTKPMLSGGDGLHTFEVRDGWAVIRAEQDTEDVLLAPGGLTDRALAALRDLLVEDEIACTLLVPARLHPLDVTPVADVLAAARRVHVAEDGTASGTWGAEVARLLHERLWGRLTAPITHISAPDSIIPTAAHLEARCTVQPADIRRAINT</sequence>
<dbReference type="SUPFAM" id="SSF52922">
    <property type="entry name" value="TK C-terminal domain-like"/>
    <property type="match status" value="1"/>
</dbReference>
<dbReference type="GO" id="GO:0000287">
    <property type="term" value="F:magnesium ion binding"/>
    <property type="evidence" value="ECO:0007669"/>
    <property type="project" value="UniProtKB-ARBA"/>
</dbReference>
<evidence type="ECO:0000256" key="3">
    <source>
        <dbReference type="ARBA" id="ARBA00016138"/>
    </source>
</evidence>
<proteinExistence type="predicted"/>
<evidence type="ECO:0000313" key="10">
    <source>
        <dbReference type="Proteomes" id="UP000308705"/>
    </source>
</evidence>
<keyword evidence="6 7" id="KW-0670">Pyruvate</keyword>
<evidence type="ECO:0000256" key="2">
    <source>
        <dbReference type="ARBA" id="ARBA00012281"/>
    </source>
</evidence>
<dbReference type="AlphaFoldDB" id="A0A4U3M1Q1"/>
<dbReference type="PANTHER" id="PTHR11624:SF96">
    <property type="entry name" value="PYRUVATE DEHYDROGENASE E1 COMPONENT SUBUNIT BETA, MITOCHONDRIAL"/>
    <property type="match status" value="1"/>
</dbReference>
<dbReference type="GO" id="GO:0004739">
    <property type="term" value="F:pyruvate dehydrogenase (acetyl-transferring) activity"/>
    <property type="evidence" value="ECO:0007669"/>
    <property type="project" value="UniProtKB-UniRule"/>
</dbReference>
<comment type="caution">
    <text evidence="9">The sequence shown here is derived from an EMBL/GenBank/DDBJ whole genome shotgun (WGS) entry which is preliminary data.</text>
</comment>
<dbReference type="SUPFAM" id="SSF52518">
    <property type="entry name" value="Thiamin diphosphate-binding fold (THDP-binding)"/>
    <property type="match status" value="1"/>
</dbReference>
<dbReference type="RefSeq" id="WP_137251177.1">
    <property type="nucleotide sequence ID" value="NZ_SZQA01000048.1"/>
</dbReference>
<dbReference type="InterPro" id="IPR009014">
    <property type="entry name" value="Transketo_C/PFOR_II"/>
</dbReference>
<dbReference type="SMART" id="SM00861">
    <property type="entry name" value="Transket_pyr"/>
    <property type="match status" value="1"/>
</dbReference>